<evidence type="ECO:0000256" key="4">
    <source>
        <dbReference type="ARBA" id="ARBA00022833"/>
    </source>
</evidence>
<dbReference type="Pfam" id="PF01435">
    <property type="entry name" value="Peptidase_M48"/>
    <property type="match status" value="1"/>
</dbReference>
<evidence type="ECO:0000259" key="7">
    <source>
        <dbReference type="Pfam" id="PF01435"/>
    </source>
</evidence>
<dbReference type="eggNOG" id="COG4783">
    <property type="taxonomic scope" value="Bacteria"/>
</dbReference>
<evidence type="ECO:0000313" key="9">
    <source>
        <dbReference type="Proteomes" id="UP000034681"/>
    </source>
</evidence>
<keyword evidence="9" id="KW-1185">Reference proteome</keyword>
<name>A0A0M2PRN8_PROHO</name>
<dbReference type="EMBL" id="AJTX02000006">
    <property type="protein sequence ID" value="KKI98824.1"/>
    <property type="molecule type" value="Genomic_DNA"/>
</dbReference>
<dbReference type="InterPro" id="IPR051156">
    <property type="entry name" value="Mito/Outer_Membr_Metalloprot"/>
</dbReference>
<dbReference type="PANTHER" id="PTHR22726:SF1">
    <property type="entry name" value="METALLOENDOPEPTIDASE OMA1, MITOCHONDRIAL"/>
    <property type="match status" value="1"/>
</dbReference>
<evidence type="ECO:0000256" key="2">
    <source>
        <dbReference type="ARBA" id="ARBA00022723"/>
    </source>
</evidence>
<dbReference type="STRING" id="317619.GCA_000332315_01790"/>
<reference evidence="8" key="1">
    <citation type="submission" date="2012-04" db="EMBL/GenBank/DDBJ databases">
        <authorList>
            <person name="Borisov I.G."/>
            <person name="Ivanikova N.V."/>
            <person name="Pinevich A.V."/>
        </authorList>
    </citation>
    <scope>NUCLEOTIDE SEQUENCE</scope>
    <source>
        <strain evidence="8">CALU 1027</strain>
    </source>
</reference>
<dbReference type="InterPro" id="IPR001915">
    <property type="entry name" value="Peptidase_M48"/>
</dbReference>
<dbReference type="RefSeq" id="WP_017712269.1">
    <property type="nucleotide sequence ID" value="NZ_KB235937.1"/>
</dbReference>
<comment type="similarity">
    <text evidence="6">Belongs to the peptidase M48 family.</text>
</comment>
<keyword evidence="3 6" id="KW-0378">Hydrolase</keyword>
<sequence length="300" mass="33201">MFNSLTHPASPATRTCNHRHRWPLNRWFRRLSYLLLASITAISISLGSVSPAQAWSWRNILRGGVQVMQGIQLTSMSDSQEMEIGADINQNLMKTEFSRFNNNQVQSYVNAVGQRLVPHNNRPGLTYIFQVVDSDEINAFATMGGYVYVTKGLLALADNEAELAGVIGHEIGHIEGKHLLQQIRSTSIQRGVLTAAGLDRSTIAQLGVELALRRPHSRQDEHDADQRGLRIMGSANYGQIAMATFMQKLANMGGSSPAFLSTHPSSSSRVVDIERSIDPNRRYGDGLDANAYRQQTLAVR</sequence>
<comment type="caution">
    <text evidence="8">The sequence shown here is derived from an EMBL/GenBank/DDBJ whole genome shotgun (WGS) entry which is preliminary data.</text>
</comment>
<protein>
    <submittedName>
        <fullName evidence="8">Peptidase</fullName>
    </submittedName>
</protein>
<evidence type="ECO:0000256" key="1">
    <source>
        <dbReference type="ARBA" id="ARBA00022670"/>
    </source>
</evidence>
<dbReference type="GO" id="GO:0004222">
    <property type="term" value="F:metalloendopeptidase activity"/>
    <property type="evidence" value="ECO:0007669"/>
    <property type="project" value="InterPro"/>
</dbReference>
<dbReference type="Gene3D" id="3.30.2010.10">
    <property type="entry name" value="Metalloproteases ('zincins'), catalytic domain"/>
    <property type="match status" value="1"/>
</dbReference>
<keyword evidence="5 6" id="KW-0482">Metalloprotease</keyword>
<evidence type="ECO:0000256" key="6">
    <source>
        <dbReference type="RuleBase" id="RU003983"/>
    </source>
</evidence>
<dbReference type="GO" id="GO:0016020">
    <property type="term" value="C:membrane"/>
    <property type="evidence" value="ECO:0007669"/>
    <property type="project" value="TreeGrafter"/>
</dbReference>
<evidence type="ECO:0000256" key="5">
    <source>
        <dbReference type="ARBA" id="ARBA00023049"/>
    </source>
</evidence>
<keyword evidence="2" id="KW-0479">Metal-binding</keyword>
<accession>A0A0M2PRN8</accession>
<gene>
    <name evidence="8" type="ORF">PROH_13295</name>
</gene>
<dbReference type="AlphaFoldDB" id="A0A0M2PRN8"/>
<organism evidence="8 9">
    <name type="scientific">Prochlorothrix hollandica PCC 9006 = CALU 1027</name>
    <dbReference type="NCBI Taxonomy" id="317619"/>
    <lineage>
        <taxon>Bacteria</taxon>
        <taxon>Bacillati</taxon>
        <taxon>Cyanobacteriota</taxon>
        <taxon>Cyanophyceae</taxon>
        <taxon>Prochlorotrichales</taxon>
        <taxon>Prochlorotrichaceae</taxon>
        <taxon>Prochlorothrix</taxon>
    </lineage>
</organism>
<evidence type="ECO:0000256" key="3">
    <source>
        <dbReference type="ARBA" id="ARBA00022801"/>
    </source>
</evidence>
<dbReference type="PANTHER" id="PTHR22726">
    <property type="entry name" value="METALLOENDOPEPTIDASE OMA1"/>
    <property type="match status" value="1"/>
</dbReference>
<dbReference type="OrthoDB" id="9810445at2"/>
<feature type="domain" description="Peptidase M48" evidence="7">
    <location>
        <begin position="104"/>
        <end position="274"/>
    </location>
</feature>
<dbReference type="GO" id="GO:0046872">
    <property type="term" value="F:metal ion binding"/>
    <property type="evidence" value="ECO:0007669"/>
    <property type="project" value="UniProtKB-KW"/>
</dbReference>
<dbReference type="GO" id="GO:0051603">
    <property type="term" value="P:proteolysis involved in protein catabolic process"/>
    <property type="evidence" value="ECO:0007669"/>
    <property type="project" value="TreeGrafter"/>
</dbReference>
<proteinExistence type="inferred from homology"/>
<keyword evidence="4 6" id="KW-0862">Zinc</keyword>
<comment type="cofactor">
    <cofactor evidence="6">
        <name>Zn(2+)</name>
        <dbReference type="ChEBI" id="CHEBI:29105"/>
    </cofactor>
    <text evidence="6">Binds 1 zinc ion per subunit.</text>
</comment>
<dbReference type="CDD" id="cd07333">
    <property type="entry name" value="M48C_bepA_like"/>
    <property type="match status" value="1"/>
</dbReference>
<evidence type="ECO:0000313" key="8">
    <source>
        <dbReference type="EMBL" id="KKI98824.1"/>
    </source>
</evidence>
<dbReference type="Proteomes" id="UP000034681">
    <property type="component" value="Unassembled WGS sequence"/>
</dbReference>
<keyword evidence="1 6" id="KW-0645">Protease</keyword>